<dbReference type="AlphaFoldDB" id="A0A4S3KQK6"/>
<feature type="chain" id="PRO_5020413145" evidence="1">
    <location>
        <begin position="24"/>
        <end position="275"/>
    </location>
</feature>
<evidence type="ECO:0000256" key="1">
    <source>
        <dbReference type="SAM" id="SignalP"/>
    </source>
</evidence>
<dbReference type="InterPro" id="IPR009094">
    <property type="entry name" value="DiS-bond_isomerase_DsbC/G_N_sf"/>
</dbReference>
<dbReference type="Gene3D" id="3.10.450.70">
    <property type="entry name" value="Disulphide bond isomerase, DsbC/G, N-terminal"/>
    <property type="match status" value="1"/>
</dbReference>
<dbReference type="STRING" id="993689.GCA_002077135_00238"/>
<reference evidence="2 3" key="1">
    <citation type="submission" date="2017-02" db="EMBL/GenBank/DDBJ databases">
        <title>Whole genome sequencing of Metallibacterium scheffleri DSM 24874 (T).</title>
        <authorList>
            <person name="Kumar S."/>
            <person name="Patil P."/>
            <person name="Patil P.B."/>
        </authorList>
    </citation>
    <scope>NUCLEOTIDE SEQUENCE [LARGE SCALE GENOMIC DNA]</scope>
    <source>
        <strain evidence="2 3">DSM 24874</strain>
    </source>
</reference>
<protein>
    <submittedName>
        <fullName evidence="2">Thiol:disulfide interchange protein DsbG</fullName>
    </submittedName>
</protein>
<gene>
    <name evidence="2" type="ORF">B1806_04235</name>
</gene>
<dbReference type="PANTHER" id="PTHR35272:SF4">
    <property type="entry name" value="THIOL:DISULFIDE INTERCHANGE PROTEIN DSBG"/>
    <property type="match status" value="1"/>
</dbReference>
<dbReference type="GO" id="GO:0042597">
    <property type="term" value="C:periplasmic space"/>
    <property type="evidence" value="ECO:0007669"/>
    <property type="project" value="InterPro"/>
</dbReference>
<dbReference type="Gene3D" id="3.40.30.10">
    <property type="entry name" value="Glutaredoxin"/>
    <property type="match status" value="1"/>
</dbReference>
<dbReference type="OrthoDB" id="12976at2"/>
<dbReference type="SUPFAM" id="SSF52833">
    <property type="entry name" value="Thioredoxin-like"/>
    <property type="match status" value="1"/>
</dbReference>
<dbReference type="InterPro" id="IPR036249">
    <property type="entry name" value="Thioredoxin-like_sf"/>
</dbReference>
<dbReference type="Proteomes" id="UP000307749">
    <property type="component" value="Unassembled WGS sequence"/>
</dbReference>
<comment type="caution">
    <text evidence="2">The sequence shown here is derived from an EMBL/GenBank/DDBJ whole genome shotgun (WGS) entry which is preliminary data.</text>
</comment>
<dbReference type="RefSeq" id="WP_081130279.1">
    <property type="nucleotide sequence ID" value="NZ_LDOS01000005.1"/>
</dbReference>
<name>A0A4S3KQK6_9GAMM</name>
<dbReference type="NCBIfam" id="NF008657">
    <property type="entry name" value="PRK11657.1"/>
    <property type="match status" value="1"/>
</dbReference>
<keyword evidence="3" id="KW-1185">Reference proteome</keyword>
<feature type="signal peptide" evidence="1">
    <location>
        <begin position="1"/>
        <end position="23"/>
    </location>
</feature>
<dbReference type="PANTHER" id="PTHR35272">
    <property type="entry name" value="THIOL:DISULFIDE INTERCHANGE PROTEIN DSBC-RELATED"/>
    <property type="match status" value="1"/>
</dbReference>
<dbReference type="EMBL" id="MWQO01000014">
    <property type="protein sequence ID" value="THD11335.1"/>
    <property type="molecule type" value="Genomic_DNA"/>
</dbReference>
<evidence type="ECO:0000313" key="3">
    <source>
        <dbReference type="Proteomes" id="UP000307749"/>
    </source>
</evidence>
<dbReference type="InterPro" id="IPR051470">
    <property type="entry name" value="Thiol:disulfide_interchange"/>
</dbReference>
<keyword evidence="1" id="KW-0732">Signal</keyword>
<sequence>MRSIQSVMGAMILVLAPFVAATAHPLTQQQANSAVQQASHKLAKVLRTFKGPGGLTGAVIEGPDGTRNIAWVTADGKAVVIHGELVGLQGQDYTQGAMYDERLLLSPAVALEAAASPSTHSILIGSNPKAPIVTAFFDPNCIFCHLLYKAIDPYVTAGKVRVRFVLVGVIKPDSLARATSMLMARDPAKALAVDETKFNRAHEEGGYPIDGLLDPALTNAVKANGNLMAKADGHGTPTLLYCSASAKSVQLASGLPPDMARFVADVASGSSAACR</sequence>
<proteinExistence type="predicted"/>
<evidence type="ECO:0000313" key="2">
    <source>
        <dbReference type="EMBL" id="THD11335.1"/>
    </source>
</evidence>
<organism evidence="2 3">
    <name type="scientific">Metallibacterium scheffleri</name>
    <dbReference type="NCBI Taxonomy" id="993689"/>
    <lineage>
        <taxon>Bacteria</taxon>
        <taxon>Pseudomonadati</taxon>
        <taxon>Pseudomonadota</taxon>
        <taxon>Gammaproteobacteria</taxon>
        <taxon>Lysobacterales</taxon>
        <taxon>Rhodanobacteraceae</taxon>
        <taxon>Metallibacterium</taxon>
    </lineage>
</organism>
<accession>A0A4S3KQK6</accession>